<evidence type="ECO:0000313" key="1">
    <source>
        <dbReference type="EMBL" id="QHT79679.1"/>
    </source>
</evidence>
<proteinExistence type="predicted"/>
<accession>A0A6C0HGR5</accession>
<organism evidence="1">
    <name type="scientific">viral metagenome</name>
    <dbReference type="NCBI Taxonomy" id="1070528"/>
    <lineage>
        <taxon>unclassified sequences</taxon>
        <taxon>metagenomes</taxon>
        <taxon>organismal metagenomes</taxon>
    </lineage>
</organism>
<sequence>MGTQLFKTNVPLELFITFIKLIAEEKIEKDEMYYILNKIIYKQAEYTNNIHGFIESIKPYYYKSKLYYVERKLDYVKFMTIIRQICNAHKIEYTSKIMYNNSSYEIEYTIKGLCPFETP</sequence>
<protein>
    <submittedName>
        <fullName evidence="1">Uncharacterized protein</fullName>
    </submittedName>
</protein>
<dbReference type="AlphaFoldDB" id="A0A6C0HGR5"/>
<dbReference type="EMBL" id="MN739951">
    <property type="protein sequence ID" value="QHT79679.1"/>
    <property type="molecule type" value="Genomic_DNA"/>
</dbReference>
<name>A0A6C0HGR5_9ZZZZ</name>
<reference evidence="1" key="1">
    <citation type="journal article" date="2020" name="Nature">
        <title>Giant virus diversity and host interactions through global metagenomics.</title>
        <authorList>
            <person name="Schulz F."/>
            <person name="Roux S."/>
            <person name="Paez-Espino D."/>
            <person name="Jungbluth S."/>
            <person name="Walsh D.A."/>
            <person name="Denef V.J."/>
            <person name="McMahon K.D."/>
            <person name="Konstantinidis K.T."/>
            <person name="Eloe-Fadrosh E.A."/>
            <person name="Kyrpides N.C."/>
            <person name="Woyke T."/>
        </authorList>
    </citation>
    <scope>NUCLEOTIDE SEQUENCE</scope>
    <source>
        <strain evidence="1">GVMAG-M-3300023184-101</strain>
    </source>
</reference>